<gene>
    <name evidence="5" type="ORF">GCM10017161_01210</name>
</gene>
<dbReference type="Proteomes" id="UP000623842">
    <property type="component" value="Unassembled WGS sequence"/>
</dbReference>
<keyword evidence="1" id="KW-0813">Transport</keyword>
<keyword evidence="3 5" id="KW-0067">ATP-binding</keyword>
<protein>
    <submittedName>
        <fullName evidence="5">ABC transporter ATP-binding protein</fullName>
    </submittedName>
</protein>
<dbReference type="InterPro" id="IPR003593">
    <property type="entry name" value="AAA+_ATPase"/>
</dbReference>
<feature type="domain" description="ABC transporter" evidence="4">
    <location>
        <begin position="2"/>
        <end position="235"/>
    </location>
</feature>
<sequence length="244" mass="26623">MLEINNLSKQFGDKRALNGVSCSVKSGEIMCLLGANGAGKSTTVNLCLGFIKPDSGTISIDGELVDFDKKESLANSRQKLVYIPEQMNLYQDFNAIENIQYLAKLSDISPNVNEIQEALTATGLESAAWNKPLKNYSKGMRQKVGIAFAIVRKAKVLLLDEPTSGLDPSATIEFINIIKKLAEKGAAIFMVTHDFYCAHSLANKIGIMNQGNMVEFLDNNQLSLSSLEQIYHQSVNPVSSSKVA</sequence>
<evidence type="ECO:0000313" key="5">
    <source>
        <dbReference type="EMBL" id="GHF77944.1"/>
    </source>
</evidence>
<name>A0A919BAM1_9GAMM</name>
<evidence type="ECO:0000256" key="3">
    <source>
        <dbReference type="ARBA" id="ARBA00022840"/>
    </source>
</evidence>
<dbReference type="GO" id="GO:0005524">
    <property type="term" value="F:ATP binding"/>
    <property type="evidence" value="ECO:0007669"/>
    <property type="project" value="UniProtKB-KW"/>
</dbReference>
<dbReference type="AlphaFoldDB" id="A0A919BAM1"/>
<evidence type="ECO:0000313" key="6">
    <source>
        <dbReference type="Proteomes" id="UP000623842"/>
    </source>
</evidence>
<dbReference type="GO" id="GO:0016887">
    <property type="term" value="F:ATP hydrolysis activity"/>
    <property type="evidence" value="ECO:0007669"/>
    <property type="project" value="InterPro"/>
</dbReference>
<dbReference type="PROSITE" id="PS50893">
    <property type="entry name" value="ABC_TRANSPORTER_2"/>
    <property type="match status" value="1"/>
</dbReference>
<dbReference type="SUPFAM" id="SSF52540">
    <property type="entry name" value="P-loop containing nucleoside triphosphate hydrolases"/>
    <property type="match status" value="1"/>
</dbReference>
<dbReference type="RefSeq" id="WP_189766782.1">
    <property type="nucleotide sequence ID" value="NZ_BNCK01000001.1"/>
</dbReference>
<reference evidence="5" key="2">
    <citation type="submission" date="2020-09" db="EMBL/GenBank/DDBJ databases">
        <authorList>
            <person name="Sun Q."/>
            <person name="Kim S."/>
        </authorList>
    </citation>
    <scope>NUCLEOTIDE SEQUENCE</scope>
    <source>
        <strain evidence="5">KCTC 42731</strain>
    </source>
</reference>
<dbReference type="PANTHER" id="PTHR42939:SF1">
    <property type="entry name" value="ABC TRANSPORTER ATP-BINDING PROTEIN ALBC-RELATED"/>
    <property type="match status" value="1"/>
</dbReference>
<dbReference type="InterPro" id="IPR003439">
    <property type="entry name" value="ABC_transporter-like_ATP-bd"/>
</dbReference>
<accession>A0A919BAM1</accession>
<dbReference type="PANTHER" id="PTHR42939">
    <property type="entry name" value="ABC TRANSPORTER ATP-BINDING PROTEIN ALBC-RELATED"/>
    <property type="match status" value="1"/>
</dbReference>
<dbReference type="EMBL" id="BNCK01000001">
    <property type="protein sequence ID" value="GHF77944.1"/>
    <property type="molecule type" value="Genomic_DNA"/>
</dbReference>
<dbReference type="SMART" id="SM00382">
    <property type="entry name" value="AAA"/>
    <property type="match status" value="1"/>
</dbReference>
<keyword evidence="2" id="KW-0547">Nucleotide-binding</keyword>
<organism evidence="5 6">
    <name type="scientific">Thalassotalea marina</name>
    <dbReference type="NCBI Taxonomy" id="1673741"/>
    <lineage>
        <taxon>Bacteria</taxon>
        <taxon>Pseudomonadati</taxon>
        <taxon>Pseudomonadota</taxon>
        <taxon>Gammaproteobacteria</taxon>
        <taxon>Alteromonadales</taxon>
        <taxon>Colwelliaceae</taxon>
        <taxon>Thalassotalea</taxon>
    </lineage>
</organism>
<dbReference type="Gene3D" id="3.40.50.300">
    <property type="entry name" value="P-loop containing nucleotide triphosphate hydrolases"/>
    <property type="match status" value="1"/>
</dbReference>
<evidence type="ECO:0000256" key="1">
    <source>
        <dbReference type="ARBA" id="ARBA00022448"/>
    </source>
</evidence>
<evidence type="ECO:0000259" key="4">
    <source>
        <dbReference type="PROSITE" id="PS50893"/>
    </source>
</evidence>
<evidence type="ECO:0000256" key="2">
    <source>
        <dbReference type="ARBA" id="ARBA00022741"/>
    </source>
</evidence>
<dbReference type="Pfam" id="PF00005">
    <property type="entry name" value="ABC_tran"/>
    <property type="match status" value="1"/>
</dbReference>
<reference evidence="5" key="1">
    <citation type="journal article" date="2014" name="Int. J. Syst. Evol. Microbiol.">
        <title>Complete genome sequence of Corynebacterium casei LMG S-19264T (=DSM 44701T), isolated from a smear-ripened cheese.</title>
        <authorList>
            <consortium name="US DOE Joint Genome Institute (JGI-PGF)"/>
            <person name="Walter F."/>
            <person name="Albersmeier A."/>
            <person name="Kalinowski J."/>
            <person name="Ruckert C."/>
        </authorList>
    </citation>
    <scope>NUCLEOTIDE SEQUENCE</scope>
    <source>
        <strain evidence="5">KCTC 42731</strain>
    </source>
</reference>
<dbReference type="InterPro" id="IPR027417">
    <property type="entry name" value="P-loop_NTPase"/>
</dbReference>
<dbReference type="InterPro" id="IPR051782">
    <property type="entry name" value="ABC_Transporter_VariousFunc"/>
</dbReference>
<proteinExistence type="predicted"/>
<comment type="caution">
    <text evidence="5">The sequence shown here is derived from an EMBL/GenBank/DDBJ whole genome shotgun (WGS) entry which is preliminary data.</text>
</comment>
<dbReference type="CDD" id="cd03230">
    <property type="entry name" value="ABC_DR_subfamily_A"/>
    <property type="match status" value="1"/>
</dbReference>
<keyword evidence="6" id="KW-1185">Reference proteome</keyword>